<feature type="domain" description="Glutathione S-transferase UstS-like C-terminal" evidence="1">
    <location>
        <begin position="110"/>
        <end position="234"/>
    </location>
</feature>
<reference evidence="2 3" key="1">
    <citation type="submission" date="2018-03" db="EMBL/GenBank/DDBJ databases">
        <authorList>
            <person name="Guldener U."/>
        </authorList>
    </citation>
    <scope>NUCLEOTIDE SEQUENCE [LARGE SCALE GENOMIC DNA]</scope>
    <source>
        <strain evidence="2 3">DAOM196992</strain>
    </source>
</reference>
<evidence type="ECO:0000259" key="1">
    <source>
        <dbReference type="Pfam" id="PF22041"/>
    </source>
</evidence>
<evidence type="ECO:0000313" key="2">
    <source>
        <dbReference type="EMBL" id="SPO37399.1"/>
    </source>
</evidence>
<dbReference type="InterPro" id="IPR054416">
    <property type="entry name" value="GST_UstS-like_C"/>
</dbReference>
<organism evidence="2 3">
    <name type="scientific">Pseudozyma flocculosa</name>
    <dbReference type="NCBI Taxonomy" id="84751"/>
    <lineage>
        <taxon>Eukaryota</taxon>
        <taxon>Fungi</taxon>
        <taxon>Dikarya</taxon>
        <taxon>Basidiomycota</taxon>
        <taxon>Ustilaginomycotina</taxon>
        <taxon>Ustilaginomycetes</taxon>
        <taxon>Ustilaginales</taxon>
        <taxon>Ustilaginaceae</taxon>
        <taxon>Pseudozyma</taxon>
    </lineage>
</organism>
<proteinExistence type="predicted"/>
<name>A0A5C3F1N8_9BASI</name>
<dbReference type="Proteomes" id="UP000323386">
    <property type="component" value="Unassembled WGS sequence"/>
</dbReference>
<dbReference type="Pfam" id="PF22041">
    <property type="entry name" value="GST_C_7"/>
    <property type="match status" value="1"/>
</dbReference>
<dbReference type="Gene3D" id="3.40.30.10">
    <property type="entry name" value="Glutaredoxin"/>
    <property type="match status" value="1"/>
</dbReference>
<keyword evidence="3" id="KW-1185">Reference proteome</keyword>
<sequence length="248" mass="27620">MTTDVFTFYDIDSADHTSWSPATLRTYYTLVHLSLPYVRRPVCMADVASVSASLGAPQRPEGARLRYTLPTLVLPKSGEVVNDSVDIAKRLQALGHGDDAFWDWKRHDDAFVPALSSLTFDDHYVNILPYVPELLDDRGRQYFYDTRNAWFPKTLQAYRDDQSANDPVADVVRVVEPFASLYDGSAPFLNGTSLSYTDICVAAFLGWVAFARGRQTMDAALKAAHGGSLEPLWKWVGDNLALPHAADK</sequence>
<dbReference type="Gene3D" id="1.20.1050.10">
    <property type="match status" value="1"/>
</dbReference>
<protein>
    <recommendedName>
        <fullName evidence="1">Glutathione S-transferase UstS-like C-terminal domain-containing protein</fullName>
    </recommendedName>
</protein>
<dbReference type="OrthoDB" id="4951845at2759"/>
<gene>
    <name evidence="2" type="ORF">PSFLO_02872</name>
</gene>
<dbReference type="EMBL" id="OOIP01000007">
    <property type="protein sequence ID" value="SPO37399.1"/>
    <property type="molecule type" value="Genomic_DNA"/>
</dbReference>
<dbReference type="AlphaFoldDB" id="A0A5C3F1N8"/>
<accession>A0A5C3F1N8</accession>
<evidence type="ECO:0000313" key="3">
    <source>
        <dbReference type="Proteomes" id="UP000323386"/>
    </source>
</evidence>